<dbReference type="PANTHER" id="PTHR43228:SF1">
    <property type="entry name" value="TWO-COMPONENT RESPONSE REGULATOR ARR22"/>
    <property type="match status" value="1"/>
</dbReference>
<dbReference type="Gene3D" id="3.40.50.2300">
    <property type="match status" value="1"/>
</dbReference>
<reference evidence="3 4" key="1">
    <citation type="submission" date="2015-01" db="EMBL/GenBank/DDBJ databases">
        <title>Genome Sequence of Magnetospirillum magnetotacticum Strain MS-1.</title>
        <authorList>
            <person name="Marinov G.K."/>
            <person name="Smalley M.D."/>
            <person name="DeSalvo G."/>
        </authorList>
    </citation>
    <scope>NUCLEOTIDE SEQUENCE [LARGE SCALE GENOMIC DNA]</scope>
    <source>
        <strain evidence="3 4">MS-1</strain>
    </source>
</reference>
<evidence type="ECO:0000256" key="1">
    <source>
        <dbReference type="PROSITE-ProRule" id="PRU00169"/>
    </source>
</evidence>
<dbReference type="InterPro" id="IPR011006">
    <property type="entry name" value="CheY-like_superfamily"/>
</dbReference>
<dbReference type="OrthoDB" id="1682174at2"/>
<evidence type="ECO:0000313" key="4">
    <source>
        <dbReference type="Proteomes" id="UP000031971"/>
    </source>
</evidence>
<name>A0A0C2V6E4_PARME</name>
<feature type="domain" description="Response regulatory" evidence="2">
    <location>
        <begin position="15"/>
        <end position="132"/>
    </location>
</feature>
<evidence type="ECO:0000259" key="2">
    <source>
        <dbReference type="PROSITE" id="PS50110"/>
    </source>
</evidence>
<dbReference type="AlphaFoldDB" id="A0A0C2V6E4"/>
<accession>A0A0C2V6E4</accession>
<dbReference type="PANTHER" id="PTHR43228">
    <property type="entry name" value="TWO-COMPONENT RESPONSE REGULATOR"/>
    <property type="match status" value="1"/>
</dbReference>
<dbReference type="SMART" id="SM00448">
    <property type="entry name" value="REC"/>
    <property type="match status" value="1"/>
</dbReference>
<proteinExistence type="predicted"/>
<keyword evidence="4" id="KW-1185">Reference proteome</keyword>
<keyword evidence="1" id="KW-0597">Phosphoprotein</keyword>
<dbReference type="STRING" id="272627.CCC_03214"/>
<comment type="caution">
    <text evidence="3">The sequence shown here is derived from an EMBL/GenBank/DDBJ whole genome shotgun (WGS) entry which is preliminary data.</text>
</comment>
<organism evidence="3 4">
    <name type="scientific">Paramagnetospirillum magnetotacticum MS-1</name>
    <dbReference type="NCBI Taxonomy" id="272627"/>
    <lineage>
        <taxon>Bacteria</taxon>
        <taxon>Pseudomonadati</taxon>
        <taxon>Pseudomonadota</taxon>
        <taxon>Alphaproteobacteria</taxon>
        <taxon>Rhodospirillales</taxon>
        <taxon>Magnetospirillaceae</taxon>
        <taxon>Paramagnetospirillum</taxon>
    </lineage>
</organism>
<sequence length="140" mass="15026">MFPDFTPSRNLTDFSVLLVEDNGPSRLLIAGLLKSLGFSNITVADGGEAAVELLAASGCAPDIILCDWQMPVVDGLDLLSIVREGFKESIFIMVTATNSIEAAMLAKAHGVDGYLLKPVTKTNLHKAISETVNRVRSLHE</sequence>
<dbReference type="PROSITE" id="PS50110">
    <property type="entry name" value="RESPONSE_REGULATORY"/>
    <property type="match status" value="1"/>
</dbReference>
<dbReference type="EMBL" id="JXSL01000009">
    <property type="protein sequence ID" value="KIM00612.1"/>
    <property type="molecule type" value="Genomic_DNA"/>
</dbReference>
<evidence type="ECO:0000313" key="3">
    <source>
        <dbReference type="EMBL" id="KIM00612.1"/>
    </source>
</evidence>
<protein>
    <submittedName>
        <fullName evidence="3">Chemotaxis regulator-transmits chemoreceptor signals to flagelllar motor components CheY</fullName>
    </submittedName>
</protein>
<dbReference type="CDD" id="cd17546">
    <property type="entry name" value="REC_hyHK_CKI1_RcsC-like"/>
    <property type="match status" value="1"/>
</dbReference>
<gene>
    <name evidence="3" type="ORF">CCC_03214</name>
</gene>
<dbReference type="RefSeq" id="WP_052472849.1">
    <property type="nucleotide sequence ID" value="NZ_JXSL01000009.1"/>
</dbReference>
<dbReference type="Pfam" id="PF00072">
    <property type="entry name" value="Response_reg"/>
    <property type="match status" value="1"/>
</dbReference>
<dbReference type="InterPro" id="IPR052048">
    <property type="entry name" value="ST_Response_Regulator"/>
</dbReference>
<dbReference type="GO" id="GO:0000160">
    <property type="term" value="P:phosphorelay signal transduction system"/>
    <property type="evidence" value="ECO:0007669"/>
    <property type="project" value="InterPro"/>
</dbReference>
<feature type="modified residue" description="4-aspartylphosphate" evidence="1">
    <location>
        <position position="67"/>
    </location>
</feature>
<dbReference type="SUPFAM" id="SSF52172">
    <property type="entry name" value="CheY-like"/>
    <property type="match status" value="1"/>
</dbReference>
<dbReference type="InterPro" id="IPR001789">
    <property type="entry name" value="Sig_transdc_resp-reg_receiver"/>
</dbReference>
<keyword evidence="3" id="KW-0675">Receptor</keyword>
<dbReference type="Proteomes" id="UP000031971">
    <property type="component" value="Unassembled WGS sequence"/>
</dbReference>